<proteinExistence type="predicted"/>
<dbReference type="InterPro" id="IPR051612">
    <property type="entry name" value="Teichoic_Acid_Biosynth"/>
</dbReference>
<dbReference type="EMBL" id="JAKQYM010000001">
    <property type="protein sequence ID" value="MCI2227782.1"/>
    <property type="molecule type" value="Genomic_DNA"/>
</dbReference>
<dbReference type="Gene3D" id="3.40.50.12580">
    <property type="match status" value="1"/>
</dbReference>
<dbReference type="InterPro" id="IPR043148">
    <property type="entry name" value="TagF_C"/>
</dbReference>
<comment type="caution">
    <text evidence="1">The sequence shown here is derived from an EMBL/GenBank/DDBJ whole genome shotgun (WGS) entry which is preliminary data.</text>
</comment>
<dbReference type="SUPFAM" id="SSF53756">
    <property type="entry name" value="UDP-Glycosyltransferase/glycogen phosphorylase"/>
    <property type="match status" value="1"/>
</dbReference>
<evidence type="ECO:0000313" key="1">
    <source>
        <dbReference type="EMBL" id="MCI2227782.1"/>
    </source>
</evidence>
<dbReference type="InterPro" id="IPR007554">
    <property type="entry name" value="Glycerophosphate_synth"/>
</dbReference>
<organism evidence="1 2">
    <name type="scientific">Polaribacter marinus</name>
    <dbReference type="NCBI Taxonomy" id="2916838"/>
    <lineage>
        <taxon>Bacteria</taxon>
        <taxon>Pseudomonadati</taxon>
        <taxon>Bacteroidota</taxon>
        <taxon>Flavobacteriia</taxon>
        <taxon>Flavobacteriales</taxon>
        <taxon>Flavobacteriaceae</taxon>
    </lineage>
</organism>
<dbReference type="PANTHER" id="PTHR37316:SF3">
    <property type="entry name" value="TEICHOIC ACID GLYCEROL-PHOSPHATE TRANSFERASE"/>
    <property type="match status" value="1"/>
</dbReference>
<protein>
    <submittedName>
        <fullName evidence="1">CDP-glycerol glycerophosphotransferase family protein</fullName>
    </submittedName>
</protein>
<dbReference type="GO" id="GO:0047355">
    <property type="term" value="F:CDP-glycerol glycerophosphotransferase activity"/>
    <property type="evidence" value="ECO:0007669"/>
    <property type="project" value="InterPro"/>
</dbReference>
<gene>
    <name evidence="1" type="ORF">MC378_01295</name>
</gene>
<evidence type="ECO:0000313" key="2">
    <source>
        <dbReference type="Proteomes" id="UP001139369"/>
    </source>
</evidence>
<dbReference type="PANTHER" id="PTHR37316">
    <property type="entry name" value="TEICHOIC ACID GLYCEROL-PHOSPHATE PRIMASE"/>
    <property type="match status" value="1"/>
</dbReference>
<dbReference type="AlphaFoldDB" id="A0A9X1VLL3"/>
<keyword evidence="2" id="KW-1185">Reference proteome</keyword>
<sequence>MKVVLFCMNPYSFGILEPIMKVLKQRNYQYVWFVREEVIQKFPFKNEYITSNIKEVVDFKSDALFVPGNEVPHFLRGVKVQVFHGFAGEKKGHFRIRKYFDLYLTQGPYFTRKFLQLKSKYKDFEVIETGWPKLDVYGQTLHKFDTDKKDLLNKFNVEKIILFAPTFSPSLTCAPFLEKEIEHLAIHKNYLIIIKFHDLMSSEFIKKYKDIADKTSNILYVDERNIIKYLLISDLMISDTSSVVYEFLLLNKPVITFKTHSKVFKWDNSLTYEKLTEKVKINLEQDPYKKERKEIFNEYHPYSDGKSAERMVDATEDYIKKHGVPESRELPWLRRYKMNKMFGKQ</sequence>
<dbReference type="Proteomes" id="UP001139369">
    <property type="component" value="Unassembled WGS sequence"/>
</dbReference>
<dbReference type="RefSeq" id="WP_242176903.1">
    <property type="nucleotide sequence ID" value="NZ_JAKQYM010000001.1"/>
</dbReference>
<name>A0A9X1VLL3_9FLAO</name>
<accession>A0A9X1VLL3</accession>
<dbReference type="Pfam" id="PF04464">
    <property type="entry name" value="Glyphos_transf"/>
    <property type="match status" value="1"/>
</dbReference>
<reference evidence="1" key="1">
    <citation type="submission" date="2022-02" db="EMBL/GenBank/DDBJ databases">
        <title>Polaribacter sp. MSW13, isolated from seawater.</title>
        <authorList>
            <person name="Kristyanto S."/>
            <person name="Jung J."/>
            <person name="Jeon C.O."/>
        </authorList>
    </citation>
    <scope>NUCLEOTIDE SEQUENCE</scope>
    <source>
        <strain evidence="1">MSW13</strain>
    </source>
</reference>
<dbReference type="GO" id="GO:0016020">
    <property type="term" value="C:membrane"/>
    <property type="evidence" value="ECO:0007669"/>
    <property type="project" value="InterPro"/>
</dbReference>